<evidence type="ECO:0000256" key="11">
    <source>
        <dbReference type="SAM" id="MobiDB-lite"/>
    </source>
</evidence>
<evidence type="ECO:0000259" key="13">
    <source>
        <dbReference type="Pfam" id="PF12922"/>
    </source>
</evidence>
<dbReference type="PIRSF" id="PIRSF017127">
    <property type="entry name" value="Condensin_D2"/>
    <property type="match status" value="1"/>
</dbReference>
<dbReference type="InterPro" id="IPR011989">
    <property type="entry name" value="ARM-like"/>
</dbReference>
<evidence type="ECO:0000259" key="12">
    <source>
        <dbReference type="Pfam" id="PF12717"/>
    </source>
</evidence>
<feature type="region of interest" description="Disordered" evidence="11">
    <location>
        <begin position="433"/>
        <end position="454"/>
    </location>
</feature>
<dbReference type="Pfam" id="PF12922">
    <property type="entry name" value="Cnd1_N"/>
    <property type="match status" value="1"/>
</dbReference>
<comment type="caution">
    <text evidence="14">The sequence shown here is derived from an EMBL/GenBank/DDBJ whole genome shotgun (WGS) entry which is preliminary data.</text>
</comment>
<protein>
    <recommendedName>
        <fullName evidence="10">Condensin complex subunit 1</fullName>
    </recommendedName>
</protein>
<evidence type="ECO:0000256" key="8">
    <source>
        <dbReference type="ARBA" id="ARBA00023242"/>
    </source>
</evidence>
<keyword evidence="15" id="KW-1185">Reference proteome</keyword>
<dbReference type="GO" id="GO:0000796">
    <property type="term" value="C:condensin complex"/>
    <property type="evidence" value="ECO:0007669"/>
    <property type="project" value="TreeGrafter"/>
</dbReference>
<comment type="subcellular location">
    <subcellularLocation>
        <location evidence="2">Chromosome</location>
    </subcellularLocation>
    <subcellularLocation>
        <location evidence="1">Nucleus</location>
    </subcellularLocation>
</comment>
<dbReference type="Proteomes" id="UP000449547">
    <property type="component" value="Unassembled WGS sequence"/>
</dbReference>
<dbReference type="VEuPathDB" id="FungiDB:DIURU_001918"/>
<evidence type="ECO:0000256" key="4">
    <source>
        <dbReference type="ARBA" id="ARBA00022454"/>
    </source>
</evidence>
<keyword evidence="4" id="KW-0158">Chromosome</keyword>
<evidence type="ECO:0000256" key="6">
    <source>
        <dbReference type="ARBA" id="ARBA00022776"/>
    </source>
</evidence>
<keyword evidence="7 10" id="KW-0226">DNA condensation</keyword>
<dbReference type="InterPro" id="IPR024324">
    <property type="entry name" value="Condensin_cplx_su1_N"/>
</dbReference>
<dbReference type="FunFam" id="1.25.10.10:FF:000272">
    <property type="entry name" value="Condensin complex subunit 1"/>
    <property type="match status" value="1"/>
</dbReference>
<gene>
    <name evidence="14" type="ORF">DIURU_001918</name>
</gene>
<evidence type="ECO:0000256" key="2">
    <source>
        <dbReference type="ARBA" id="ARBA00004286"/>
    </source>
</evidence>
<evidence type="ECO:0000256" key="3">
    <source>
        <dbReference type="ARBA" id="ARBA00009606"/>
    </source>
</evidence>
<dbReference type="InterPro" id="IPR016024">
    <property type="entry name" value="ARM-type_fold"/>
</dbReference>
<dbReference type="PANTHER" id="PTHR14222">
    <property type="entry name" value="CONDENSIN"/>
    <property type="match status" value="1"/>
</dbReference>
<dbReference type="GO" id="GO:0000779">
    <property type="term" value="C:condensed chromosome, centromeric region"/>
    <property type="evidence" value="ECO:0007669"/>
    <property type="project" value="TreeGrafter"/>
</dbReference>
<reference evidence="14 15" key="1">
    <citation type="submission" date="2019-07" db="EMBL/GenBank/DDBJ databases">
        <title>Genome assembly of two rare yeast pathogens: Diutina rugosa and Trichomonascus ciferrii.</title>
        <authorList>
            <person name="Mixao V."/>
            <person name="Saus E."/>
            <person name="Hansen A."/>
            <person name="Lass-Flor C."/>
            <person name="Gabaldon T."/>
        </authorList>
    </citation>
    <scope>NUCLEOTIDE SEQUENCE [LARGE SCALE GENOMIC DNA]</scope>
    <source>
        <strain evidence="14 15">CBS 613</strain>
    </source>
</reference>
<dbReference type="GO" id="GO:0005634">
    <property type="term" value="C:nucleus"/>
    <property type="evidence" value="ECO:0007669"/>
    <property type="project" value="UniProtKB-SubCell"/>
</dbReference>
<evidence type="ECO:0000256" key="7">
    <source>
        <dbReference type="ARBA" id="ARBA00023067"/>
    </source>
</evidence>
<dbReference type="InterPro" id="IPR007673">
    <property type="entry name" value="Condensin_cplx_su1"/>
</dbReference>
<dbReference type="InterPro" id="IPR026971">
    <property type="entry name" value="CND1/NCAPD3"/>
</dbReference>
<keyword evidence="8" id="KW-0539">Nucleus</keyword>
<dbReference type="AlphaFoldDB" id="A0A642USA5"/>
<keyword evidence="9 10" id="KW-0131">Cell cycle</keyword>
<dbReference type="OMA" id="CPLEKLW"/>
<dbReference type="GO" id="GO:0051301">
    <property type="term" value="P:cell division"/>
    <property type="evidence" value="ECO:0007669"/>
    <property type="project" value="UniProtKB-KW"/>
</dbReference>
<comment type="function">
    <text evidence="10">Regulatory subunit of the condensin complex, a complex required for conversion of interphase chromatin into mitotic-like condense chromosomes. The condensin complex probably introduces positive supercoils into relaxed DNA in the presence of type I topoisomerases and converts nicked DNA into positive knotted forms in the presence of type II topoisomerases.</text>
</comment>
<dbReference type="Pfam" id="PF12717">
    <property type="entry name" value="Cnd1"/>
    <property type="match status" value="1"/>
</dbReference>
<dbReference type="GO" id="GO:0010032">
    <property type="term" value="P:meiotic chromosome condensation"/>
    <property type="evidence" value="ECO:0007669"/>
    <property type="project" value="TreeGrafter"/>
</dbReference>
<name>A0A642USA5_DIURU</name>
<evidence type="ECO:0000313" key="14">
    <source>
        <dbReference type="EMBL" id="KAA8904337.1"/>
    </source>
</evidence>
<dbReference type="InterPro" id="IPR032682">
    <property type="entry name" value="Cnd1_C"/>
</dbReference>
<keyword evidence="5 10" id="KW-0132">Cell division</keyword>
<dbReference type="SUPFAM" id="SSF48371">
    <property type="entry name" value="ARM repeat"/>
    <property type="match status" value="1"/>
</dbReference>
<evidence type="ECO:0000313" key="15">
    <source>
        <dbReference type="Proteomes" id="UP000449547"/>
    </source>
</evidence>
<evidence type="ECO:0000256" key="10">
    <source>
        <dbReference type="PIRNR" id="PIRNR017127"/>
    </source>
</evidence>
<evidence type="ECO:0000256" key="9">
    <source>
        <dbReference type="ARBA" id="ARBA00023306"/>
    </source>
</evidence>
<comment type="similarity">
    <text evidence="3 10">Belongs to the CND1 (condensin subunit 1) family.</text>
</comment>
<dbReference type="GO" id="GO:0042393">
    <property type="term" value="F:histone binding"/>
    <property type="evidence" value="ECO:0007669"/>
    <property type="project" value="TreeGrafter"/>
</dbReference>
<evidence type="ECO:0000256" key="5">
    <source>
        <dbReference type="ARBA" id="ARBA00022618"/>
    </source>
</evidence>
<dbReference type="RefSeq" id="XP_034013243.1">
    <property type="nucleotide sequence ID" value="XM_034154512.1"/>
</dbReference>
<feature type="domain" description="Condensin complex subunit 1 N-terminal" evidence="13">
    <location>
        <begin position="63"/>
        <end position="215"/>
    </location>
</feature>
<keyword evidence="6 10" id="KW-0498">Mitosis</keyword>
<dbReference type="GeneID" id="54780569"/>
<dbReference type="PANTHER" id="PTHR14222:SF2">
    <property type="entry name" value="CONDENSIN COMPLEX SUBUNIT 1"/>
    <property type="match status" value="1"/>
</dbReference>
<sequence>MDFNLAAAVNGFDLDKDYEVTDIDAKLESAIQLLANPETLNYDNDLFENMLELAHAMPQLPRSQRKQLVYLVTSGVQQVASQVANAVTHGHVDDIDLKILVEKFSYLIYVVLKWLSKEELPRQEQRKKLSNMDEHIVKINNHQVEDALQAVTAVISISHLDKMFVSSTERDQFVELFTRPTINLMEDPDRMKRLNIRQLIFKILALSVQFHNHHAIIRHSVTQLLQYFHHLAPHLAELLVLIANTYNYPKLTEDVLLEIGNSNFDAADTNGPKQVAELIVSLSQLAPRLVSRQLAAVSQLLENNNMHLRNAVVESCGNIVLDMIHVNAEEQDNSLAPATDGLLQLLEERLYDVHFLVRSKAVQAITKVSDSSLKQPKRRLKWLALAVNQLDDKSTVVRRNSIKLMNSLVSNHKYPGSRLSLIEWTDRHEKAKETFEQVSRTSTSQGESGGNDMEVDKDSDVESAFTMSDQFNEEIVRARLTLELCDDAICFIRLVVAGTEKVSKLLFSKSKLETIESMDFLVLVEAHGIEESFDGIRRMLHLVWSKATTDENSNAITVVGHLIECYRQLFLSPPPTAMEQQAQYMAKNLIELTFGASASDLASLERLLGLLYDANHIPPSVVDTLWAIYSSQNQRAAVRSGSIIILGMIASVDNQVVVKHIEDLVAGLSESDFILRKYTSVALQRLIPNDAAVDQVYKIPHKDQIINGLRNVLLESHRTAKWFSVAEEAISAIFTLCPEADELCTEIIKVKTKAVFEGGDPASSDLAQLLYIVGDVAIKLMVSLEAHEAMFKKKKHDLDIARAQGEHNEEQAQQQELEMIGGTSEDDFTDAVTHVKEREVLYGEKSLCSRYGPLVVEICSNNHVYNHPDLQRSATLCLSKLMCISSIFCEENLGLFITIMEKSTDPLIRCNCVLGLGDMAVCFNNIVDERTDFLYRRLNDEDITVQRTCLMTVTFLILAGQVKVKGQLSSMAKCLMDSDPTIADMCRLFFTELSTKDNAIYNAFIDMFSGLSADLQLNRDSFKKIMRYLVGFIDKEKQQRQLAEKLLNRLNASESKQQWDDVAFVLGILPYKSDEIQDTISEGFKYAQRQDPLSEDVDLDI</sequence>
<feature type="domain" description="Condensin complex subunit 1 C-terminal" evidence="12">
    <location>
        <begin position="907"/>
        <end position="1066"/>
    </location>
</feature>
<dbReference type="OrthoDB" id="436262at2759"/>
<feature type="compositionally biased region" description="Polar residues" evidence="11">
    <location>
        <begin position="436"/>
        <end position="446"/>
    </location>
</feature>
<organism evidence="14 15">
    <name type="scientific">Diutina rugosa</name>
    <name type="common">Yeast</name>
    <name type="synonym">Candida rugosa</name>
    <dbReference type="NCBI Taxonomy" id="5481"/>
    <lineage>
        <taxon>Eukaryota</taxon>
        <taxon>Fungi</taxon>
        <taxon>Dikarya</taxon>
        <taxon>Ascomycota</taxon>
        <taxon>Saccharomycotina</taxon>
        <taxon>Pichiomycetes</taxon>
        <taxon>Debaryomycetaceae</taxon>
        <taxon>Diutina</taxon>
    </lineage>
</organism>
<dbReference type="EMBL" id="SWFT01000059">
    <property type="protein sequence ID" value="KAA8904337.1"/>
    <property type="molecule type" value="Genomic_DNA"/>
</dbReference>
<dbReference type="GO" id="GO:0007076">
    <property type="term" value="P:mitotic chromosome condensation"/>
    <property type="evidence" value="ECO:0007669"/>
    <property type="project" value="InterPro"/>
</dbReference>
<evidence type="ECO:0000256" key="1">
    <source>
        <dbReference type="ARBA" id="ARBA00004123"/>
    </source>
</evidence>
<dbReference type="Gene3D" id="1.25.10.10">
    <property type="entry name" value="Leucine-rich Repeat Variant"/>
    <property type="match status" value="2"/>
</dbReference>
<proteinExistence type="inferred from homology"/>
<accession>A0A642USA5</accession>